<sequence>MSRARFIESSKFGFIRSRVNNCDWPDDYEMTQVPNTPNDVQALSRSEVETWFRHYGAEASDTAFQKEKLIAFMSGQDLDPRLL</sequence>
<accession>A0A1E3IY25</accession>
<dbReference type="GeneID" id="30194598"/>
<reference evidence="1 2" key="1">
    <citation type="submission" date="2016-06" db="EMBL/GenBank/DDBJ databases">
        <title>Evolution of pathogenesis and genome organization in the Tremellales.</title>
        <authorList>
            <person name="Cuomo C."/>
            <person name="Litvintseva A."/>
            <person name="Heitman J."/>
            <person name="Chen Y."/>
            <person name="Sun S."/>
            <person name="Springer D."/>
            <person name="Dromer F."/>
            <person name="Young S."/>
            <person name="Zeng Q."/>
            <person name="Chapman S."/>
            <person name="Gujja S."/>
            <person name="Saif S."/>
            <person name="Birren B."/>
        </authorList>
    </citation>
    <scope>NUCLEOTIDE SEQUENCE [LARGE SCALE GENOMIC DNA]</scope>
    <source>
        <strain evidence="1 2">CBS 7118</strain>
    </source>
</reference>
<dbReference type="Proteomes" id="UP000094819">
    <property type="component" value="Unassembled WGS sequence"/>
</dbReference>
<evidence type="ECO:0000313" key="2">
    <source>
        <dbReference type="Proteomes" id="UP000094819"/>
    </source>
</evidence>
<dbReference type="RefSeq" id="XP_019030625.1">
    <property type="nucleotide sequence ID" value="XM_019177472.1"/>
</dbReference>
<gene>
    <name evidence="1" type="ORF">L198_05385</name>
</gene>
<proteinExistence type="predicted"/>
<organism evidence="1 2">
    <name type="scientific">Cryptococcus wingfieldii CBS 7118</name>
    <dbReference type="NCBI Taxonomy" id="1295528"/>
    <lineage>
        <taxon>Eukaryota</taxon>
        <taxon>Fungi</taxon>
        <taxon>Dikarya</taxon>
        <taxon>Basidiomycota</taxon>
        <taxon>Agaricomycotina</taxon>
        <taxon>Tremellomycetes</taxon>
        <taxon>Tremellales</taxon>
        <taxon>Cryptococcaceae</taxon>
        <taxon>Cryptococcus</taxon>
    </lineage>
</organism>
<comment type="caution">
    <text evidence="1">The sequence shown here is derived from an EMBL/GenBank/DDBJ whole genome shotgun (WGS) entry which is preliminary data.</text>
</comment>
<protein>
    <submittedName>
        <fullName evidence="1">Uncharacterized protein</fullName>
    </submittedName>
</protein>
<dbReference type="EMBL" id="AWGH01000016">
    <property type="protein sequence ID" value="ODN93520.1"/>
    <property type="molecule type" value="Genomic_DNA"/>
</dbReference>
<evidence type="ECO:0000313" key="1">
    <source>
        <dbReference type="EMBL" id="ODN93520.1"/>
    </source>
</evidence>
<name>A0A1E3IY25_9TREE</name>
<keyword evidence="2" id="KW-1185">Reference proteome</keyword>
<dbReference type="AlphaFoldDB" id="A0A1E3IY25"/>